<evidence type="ECO:0000313" key="3">
    <source>
        <dbReference type="Proteomes" id="UP000005226"/>
    </source>
</evidence>
<dbReference type="GeneTree" id="ENSGT00940000177724"/>
<keyword evidence="3" id="KW-1185">Reference proteome</keyword>
<reference evidence="2 3" key="1">
    <citation type="journal article" date="2011" name="Genome Biol. Evol.">
        <title>Integration of the genetic map and genome assembly of fugu facilitates insights into distinct features of genome evolution in teleosts and mammals.</title>
        <authorList>
            <person name="Kai W."/>
            <person name="Kikuchi K."/>
            <person name="Tohari S."/>
            <person name="Chew A.K."/>
            <person name="Tay A."/>
            <person name="Fujiwara A."/>
            <person name="Hosoya S."/>
            <person name="Suetake H."/>
            <person name="Naruse K."/>
            <person name="Brenner S."/>
            <person name="Suzuki Y."/>
            <person name="Venkatesh B."/>
        </authorList>
    </citation>
    <scope>NUCLEOTIDE SEQUENCE [LARGE SCALE GENOMIC DNA]</scope>
</reference>
<feature type="region of interest" description="Disordered" evidence="1">
    <location>
        <begin position="1"/>
        <end position="22"/>
    </location>
</feature>
<dbReference type="InParanoid" id="A0A674NL00"/>
<feature type="compositionally biased region" description="Low complexity" evidence="1">
    <location>
        <begin position="9"/>
        <end position="22"/>
    </location>
</feature>
<reference evidence="2" key="3">
    <citation type="submission" date="2025-09" db="UniProtKB">
        <authorList>
            <consortium name="Ensembl"/>
        </authorList>
    </citation>
    <scope>IDENTIFICATION</scope>
</reference>
<dbReference type="Ensembl" id="ENSTRUT00000085537.1">
    <property type="protein sequence ID" value="ENSTRUP00000073897.1"/>
    <property type="gene ID" value="ENSTRUG00000026066.1"/>
</dbReference>
<protein>
    <submittedName>
        <fullName evidence="2">Uncharacterized protein</fullName>
    </submittedName>
</protein>
<dbReference type="Proteomes" id="UP000005226">
    <property type="component" value="Chromosome 22"/>
</dbReference>
<dbReference type="AlphaFoldDB" id="A0A674NL00"/>
<name>A0A674NL00_TAKRU</name>
<proteinExistence type="predicted"/>
<reference evidence="2" key="2">
    <citation type="submission" date="2025-08" db="UniProtKB">
        <authorList>
            <consortium name="Ensembl"/>
        </authorList>
    </citation>
    <scope>IDENTIFICATION</scope>
</reference>
<evidence type="ECO:0000256" key="1">
    <source>
        <dbReference type="SAM" id="MobiDB-lite"/>
    </source>
</evidence>
<evidence type="ECO:0000313" key="2">
    <source>
        <dbReference type="Ensembl" id="ENSTRUP00000073897.1"/>
    </source>
</evidence>
<organism evidence="2 3">
    <name type="scientific">Takifugu rubripes</name>
    <name type="common">Japanese pufferfish</name>
    <name type="synonym">Fugu rubripes</name>
    <dbReference type="NCBI Taxonomy" id="31033"/>
    <lineage>
        <taxon>Eukaryota</taxon>
        <taxon>Metazoa</taxon>
        <taxon>Chordata</taxon>
        <taxon>Craniata</taxon>
        <taxon>Vertebrata</taxon>
        <taxon>Euteleostomi</taxon>
        <taxon>Actinopterygii</taxon>
        <taxon>Neopterygii</taxon>
        <taxon>Teleostei</taxon>
        <taxon>Neoteleostei</taxon>
        <taxon>Acanthomorphata</taxon>
        <taxon>Eupercaria</taxon>
        <taxon>Tetraodontiformes</taxon>
        <taxon>Tetradontoidea</taxon>
        <taxon>Tetraodontidae</taxon>
        <taxon>Takifugu</taxon>
    </lineage>
</organism>
<sequence length="54" mass="5522">QQCKSAPISLGHHSCSSDSPSHPLACTPSPCRGSGHLGIWTSPNAPLPITLTTS</sequence>
<accession>A0A674NL00</accession>